<evidence type="ECO:0000313" key="1">
    <source>
        <dbReference type="EMBL" id="CCC93834.1"/>
    </source>
</evidence>
<evidence type="ECO:0008006" key="2">
    <source>
        <dbReference type="Google" id="ProtNLM"/>
    </source>
</evidence>
<gene>
    <name evidence="1" type="ORF">TCIL3000_10_6070</name>
</gene>
<dbReference type="Pfam" id="PF09808">
    <property type="entry name" value="SNAPC1"/>
    <property type="match status" value="1"/>
</dbReference>
<dbReference type="AlphaFoldDB" id="G0UWR7"/>
<proteinExistence type="predicted"/>
<reference evidence="1" key="1">
    <citation type="journal article" date="2012" name="Proc. Natl. Acad. Sci. U.S.A.">
        <title>Antigenic diversity is generated by distinct evolutionary mechanisms in African trypanosome species.</title>
        <authorList>
            <person name="Jackson A.P."/>
            <person name="Berry A."/>
            <person name="Aslett M."/>
            <person name="Allison H.C."/>
            <person name="Burton P."/>
            <person name="Vavrova-Anderson J."/>
            <person name="Brown R."/>
            <person name="Browne H."/>
            <person name="Corton N."/>
            <person name="Hauser H."/>
            <person name="Gamble J."/>
            <person name="Gilderthorp R."/>
            <person name="Marcello L."/>
            <person name="McQuillan J."/>
            <person name="Otto T.D."/>
            <person name="Quail M.A."/>
            <person name="Sanders M.J."/>
            <person name="van Tonder A."/>
            <person name="Ginger M.L."/>
            <person name="Field M.C."/>
            <person name="Barry J.D."/>
            <person name="Hertz-Fowler C."/>
            <person name="Berriman M."/>
        </authorList>
    </citation>
    <scope>NUCLEOTIDE SEQUENCE</scope>
    <source>
        <strain evidence="1">IL3000</strain>
    </source>
</reference>
<dbReference type="EMBL" id="HE575323">
    <property type="protein sequence ID" value="CCC93834.1"/>
    <property type="molecule type" value="Genomic_DNA"/>
</dbReference>
<organism evidence="1">
    <name type="scientific">Trypanosoma congolense (strain IL3000)</name>
    <dbReference type="NCBI Taxonomy" id="1068625"/>
    <lineage>
        <taxon>Eukaryota</taxon>
        <taxon>Discoba</taxon>
        <taxon>Euglenozoa</taxon>
        <taxon>Kinetoplastea</taxon>
        <taxon>Metakinetoplastina</taxon>
        <taxon>Trypanosomatida</taxon>
        <taxon>Trypanosomatidae</taxon>
        <taxon>Trypanosoma</taxon>
        <taxon>Nannomonas</taxon>
    </lineage>
</organism>
<dbReference type="VEuPathDB" id="TriTrypDB:TcIL3000_10_6070"/>
<sequence>MATAEERLKQARGAEHRLSLMAADFVSLYKMVMREQLLTPECLTLERFKHCFDRMNIEYMHYAGADATQLYRRDVVEDLIQLAATYMTLPPDVAPQSRAFGIYLTFLLYSTQPDIEASPVRVRVSVGTLQAYLDDIETFPACQGRNVGTLGRHVTSGESQLLLTLHQARALEIAPFVNDSLYVRTLLNVHDQSGAPLLLPTDREVQSLPRVKAVPEDTASTARLKSYKEKIRCLLFPEPS</sequence>
<accession>G0UWR7</accession>
<name>G0UWR7_TRYCI</name>
<dbReference type="InterPro" id="IPR019188">
    <property type="entry name" value="SNAPC1"/>
</dbReference>
<protein>
    <recommendedName>
        <fullName evidence="2">Small nuclear RNA activating protein 3</fullName>
    </recommendedName>
</protein>